<accession>X0VA31</accession>
<comment type="caution">
    <text evidence="1">The sequence shown here is derived from an EMBL/GenBank/DDBJ whole genome shotgun (WGS) entry which is preliminary data.</text>
</comment>
<organism evidence="1">
    <name type="scientific">marine sediment metagenome</name>
    <dbReference type="NCBI Taxonomy" id="412755"/>
    <lineage>
        <taxon>unclassified sequences</taxon>
        <taxon>metagenomes</taxon>
        <taxon>ecological metagenomes</taxon>
    </lineage>
</organism>
<dbReference type="EMBL" id="BARS01018713">
    <property type="protein sequence ID" value="GAF97445.1"/>
    <property type="molecule type" value="Genomic_DNA"/>
</dbReference>
<dbReference type="AlphaFoldDB" id="X0VA31"/>
<feature type="non-terminal residue" evidence="1">
    <location>
        <position position="54"/>
    </location>
</feature>
<proteinExistence type="predicted"/>
<sequence>MDARMEYGSKLITFDVRMSETAAKSDLWIPVKSGTDGIVALAMAHTILKGRIQA</sequence>
<dbReference type="SUPFAM" id="SSF53706">
    <property type="entry name" value="Formate dehydrogenase/DMSO reductase, domains 1-3"/>
    <property type="match status" value="1"/>
</dbReference>
<protein>
    <submittedName>
        <fullName evidence="1">Uncharacterized protein</fullName>
    </submittedName>
</protein>
<evidence type="ECO:0000313" key="1">
    <source>
        <dbReference type="EMBL" id="GAF97445.1"/>
    </source>
</evidence>
<reference evidence="1" key="1">
    <citation type="journal article" date="2014" name="Front. Microbiol.">
        <title>High frequency of phylogenetically diverse reductive dehalogenase-homologous genes in deep subseafloor sedimentary metagenomes.</title>
        <authorList>
            <person name="Kawai M."/>
            <person name="Futagami T."/>
            <person name="Toyoda A."/>
            <person name="Takaki Y."/>
            <person name="Nishi S."/>
            <person name="Hori S."/>
            <person name="Arai W."/>
            <person name="Tsubouchi T."/>
            <person name="Morono Y."/>
            <person name="Uchiyama I."/>
            <person name="Ito T."/>
            <person name="Fujiyama A."/>
            <person name="Inagaki F."/>
            <person name="Takami H."/>
        </authorList>
    </citation>
    <scope>NUCLEOTIDE SEQUENCE</scope>
    <source>
        <strain evidence="1">Expedition CK06-06</strain>
    </source>
</reference>
<name>X0VA31_9ZZZZ</name>
<gene>
    <name evidence="1" type="ORF">S01H1_30410</name>
</gene>
<dbReference type="Gene3D" id="3.40.228.10">
    <property type="entry name" value="Dimethylsulfoxide Reductase, domain 2"/>
    <property type="match status" value="1"/>
</dbReference>